<sequence length="239" mass="27044">MDIHNTTEDRVLGLVHEIFDSIEKEGKPDRPCTCYQCRLDTACYVLNRLPPRYVVSSRGVARSESETLEKQQEDADIVSLIYEGLHKIAKSLRPHFTHNPADKESPASIKGPVFNMPTIIGRVFNGVNFEPISHIDVVLLEDGKLAPMIDPNWQNPYNLIPNTAGTFTFWPKPKPAEKAGLQRTFNFSISIQAEGFEALQHFFTISVVSEELVQTSYSMQRTYKVPDLYLFPPGNDEES</sequence>
<reference evidence="1" key="1">
    <citation type="journal article" date="2020" name="mSystems">
        <title>Genome- and Community-Level Interaction Insights into Carbon Utilization and Element Cycling Functions of Hydrothermarchaeota in Hydrothermal Sediment.</title>
        <authorList>
            <person name="Zhou Z."/>
            <person name="Liu Y."/>
            <person name="Xu W."/>
            <person name="Pan J."/>
            <person name="Luo Z.H."/>
            <person name="Li M."/>
        </authorList>
    </citation>
    <scope>NUCLEOTIDE SEQUENCE [LARGE SCALE GENOMIC DNA]</scope>
    <source>
        <strain evidence="1">SpSt-503</strain>
    </source>
</reference>
<proteinExistence type="predicted"/>
<protein>
    <submittedName>
        <fullName evidence="1">Competence protein ComFB</fullName>
    </submittedName>
</protein>
<comment type="caution">
    <text evidence="1">The sequence shown here is derived from an EMBL/GenBank/DDBJ whole genome shotgun (WGS) entry which is preliminary data.</text>
</comment>
<dbReference type="EMBL" id="DSVL01000054">
    <property type="protein sequence ID" value="HFH28223.1"/>
    <property type="molecule type" value="Genomic_DNA"/>
</dbReference>
<evidence type="ECO:0000313" key="1">
    <source>
        <dbReference type="EMBL" id="HFH28223.1"/>
    </source>
</evidence>
<dbReference type="AlphaFoldDB" id="A0A7C3ICK2"/>
<dbReference type="InterPro" id="IPR019657">
    <property type="entry name" value="ComFB"/>
</dbReference>
<organism evidence="1">
    <name type="scientific">Gracilinema caldarium</name>
    <dbReference type="NCBI Taxonomy" id="215591"/>
    <lineage>
        <taxon>Bacteria</taxon>
        <taxon>Pseudomonadati</taxon>
        <taxon>Spirochaetota</taxon>
        <taxon>Spirochaetia</taxon>
        <taxon>Spirochaetales</taxon>
        <taxon>Breznakiellaceae</taxon>
        <taxon>Gracilinema</taxon>
    </lineage>
</organism>
<gene>
    <name evidence="1" type="ORF">ENS59_01730</name>
</gene>
<dbReference type="Pfam" id="PF10719">
    <property type="entry name" value="ComFB"/>
    <property type="match status" value="1"/>
</dbReference>
<name>A0A7C3ICK2_9SPIR</name>
<accession>A0A7C3ICK2</accession>